<dbReference type="Pfam" id="PF03917">
    <property type="entry name" value="GSH_synth_ATP"/>
    <property type="match status" value="1"/>
</dbReference>
<dbReference type="SUPFAM" id="SSF52440">
    <property type="entry name" value="PreATP-grasp domain"/>
    <property type="match status" value="1"/>
</dbReference>
<dbReference type="Proteomes" id="UP001642483">
    <property type="component" value="Unassembled WGS sequence"/>
</dbReference>
<comment type="caution">
    <text evidence="1">The sequence shown here is derived from an EMBL/GenBank/DDBJ whole genome shotgun (WGS) entry which is preliminary data.</text>
</comment>
<dbReference type="InterPro" id="IPR037013">
    <property type="entry name" value="GSH-S_sub-bd_sf"/>
</dbReference>
<proteinExistence type="predicted"/>
<dbReference type="EMBL" id="CAWYQH010000057">
    <property type="protein sequence ID" value="CAK8679363.1"/>
    <property type="molecule type" value="Genomic_DNA"/>
</dbReference>
<gene>
    <name evidence="1" type="ORF">CVLEPA_LOCUS9609</name>
</gene>
<sequence>MLSLYSKLGAEDVGALVDIARHHSLSKGIVLWEADDQLIKTCKPASFTLLPSPVTKEGFQFLTSLQPHINKLLHKVSHDHQFMAMALESLVNVDDFTRRLYDLYKASKCSGRKGLELGVFRSDYMFHLEVDENGKESHIPKQIEMNTMACALMDFGSQITSVHSSILTDAGMETLTSQLPSNKALSEIGFGFRAAWEAYNNPDAILLFVIHEFDPNSFDLQAMEDAIFKINKDILIRKKKFSELLGSVMLTQDKKLMVNDEEVAVVYFQTGYGPEDYINERITLHLTSPLANFGSVITIV</sequence>
<evidence type="ECO:0000313" key="1">
    <source>
        <dbReference type="EMBL" id="CAK8679363.1"/>
    </source>
</evidence>
<dbReference type="Gene3D" id="1.10.1080.10">
    <property type="entry name" value="Glutathione Synthetase, Chain A, domain 3"/>
    <property type="match status" value="1"/>
</dbReference>
<dbReference type="InterPro" id="IPR014042">
    <property type="entry name" value="Glutathione_synthase_a-hlx"/>
</dbReference>
<dbReference type="SUPFAM" id="SSF56059">
    <property type="entry name" value="Glutathione synthetase ATP-binding domain-like"/>
    <property type="match status" value="1"/>
</dbReference>
<dbReference type="Gene3D" id="3.40.50.1760">
    <property type="entry name" value="Glutathione synthase, substrate-binding domain superfamily, eukaryotic"/>
    <property type="match status" value="1"/>
</dbReference>
<keyword evidence="2" id="KW-1185">Reference proteome</keyword>
<organism evidence="1 2">
    <name type="scientific">Clavelina lepadiformis</name>
    <name type="common">Light-bulb sea squirt</name>
    <name type="synonym">Ascidia lepadiformis</name>
    <dbReference type="NCBI Taxonomy" id="159417"/>
    <lineage>
        <taxon>Eukaryota</taxon>
        <taxon>Metazoa</taxon>
        <taxon>Chordata</taxon>
        <taxon>Tunicata</taxon>
        <taxon>Ascidiacea</taxon>
        <taxon>Aplousobranchia</taxon>
        <taxon>Clavelinidae</taxon>
        <taxon>Clavelina</taxon>
    </lineage>
</organism>
<reference evidence="1 2" key="1">
    <citation type="submission" date="2024-02" db="EMBL/GenBank/DDBJ databases">
        <authorList>
            <person name="Daric V."/>
            <person name="Darras S."/>
        </authorList>
    </citation>
    <scope>NUCLEOTIDE SEQUENCE [LARGE SCALE GENOMIC DNA]</scope>
</reference>
<name>A0ABP0FK70_CLALP</name>
<dbReference type="InterPro" id="IPR016185">
    <property type="entry name" value="PreATP-grasp_dom_sf"/>
</dbReference>
<accession>A0ABP0FK70</accession>
<evidence type="ECO:0008006" key="3">
    <source>
        <dbReference type="Google" id="ProtNLM"/>
    </source>
</evidence>
<dbReference type="PANTHER" id="PTHR11130">
    <property type="entry name" value="GLUTATHIONE SYNTHETASE"/>
    <property type="match status" value="1"/>
</dbReference>
<dbReference type="InterPro" id="IPR005615">
    <property type="entry name" value="Glutathione_synthase"/>
</dbReference>
<protein>
    <recommendedName>
        <fullName evidence="3">Glutathione synthetase</fullName>
    </recommendedName>
</protein>
<dbReference type="PANTHER" id="PTHR11130:SF0">
    <property type="entry name" value="GLUTATHIONE SYNTHETASE"/>
    <property type="match status" value="1"/>
</dbReference>
<evidence type="ECO:0000313" key="2">
    <source>
        <dbReference type="Proteomes" id="UP001642483"/>
    </source>
</evidence>